<sequence length="477" mass="54192">MTRILIILFCTLFFGSSLQAQTKDSVKHRSQTAKPKAKPAQKKPAAKQTDNKTVTQKPVKEKEQSSKPATQKATKGQSTTKPATRKAVPGESSSKTATKSTPKKKEVTGDSETKRNVLLPKNDTTKHAVKPVHKKRAKPVLPQDSLTAKKLADSPQPHKLRRDSTSLKKGLVPATARPHHIKKDSLSKTTPSIAIHHRKDTTQAVDSAKLKAAIADSLQKNRQLAELIHNYRLYWKILSKHPYFAMAEKPIITPYSIRAPHPGKEIYFYTLAGILLLFAGFKTSFSKYFEDLTTLFFKRTLKQRQLQQQLSQDTLPSFLFNILFTLVAGFYLTLLSQQLPLKKIDYPIWQLFSVAVIFIAFIYLAKFFLLKLIGWLFNMQNLTDAYIFLIFLVNKIITLFLLPVIIIVALGGTGIKTITWALSWVMLGALFLYRFLVTVQMVQKNKRINLLHFLLYFAAFELLPAFVIYKFILLFLK</sequence>
<feature type="transmembrane region" description="Helical" evidence="2">
    <location>
        <begin position="346"/>
        <end position="365"/>
    </location>
</feature>
<dbReference type="Proteomes" id="UP000003586">
    <property type="component" value="Chromosome"/>
</dbReference>
<evidence type="ECO:0000256" key="2">
    <source>
        <dbReference type="SAM" id="Phobius"/>
    </source>
</evidence>
<dbReference type="Pfam" id="PF14093">
    <property type="entry name" value="DUF4271"/>
    <property type="match status" value="1"/>
</dbReference>
<feature type="compositionally biased region" description="Basic residues" evidence="1">
    <location>
        <begin position="127"/>
        <end position="138"/>
    </location>
</feature>
<dbReference type="HOGENOM" id="CLU_572157_0_0_10"/>
<accession>W0F4V5</accession>
<feature type="chain" id="PRO_5004789114" description="DUF4271 domain-containing protein" evidence="3">
    <location>
        <begin position="21"/>
        <end position="477"/>
    </location>
</feature>
<evidence type="ECO:0008006" key="6">
    <source>
        <dbReference type="Google" id="ProtNLM"/>
    </source>
</evidence>
<evidence type="ECO:0000313" key="5">
    <source>
        <dbReference type="Proteomes" id="UP000003586"/>
    </source>
</evidence>
<dbReference type="AlphaFoldDB" id="W0F4V5"/>
<evidence type="ECO:0000256" key="1">
    <source>
        <dbReference type="SAM" id="MobiDB-lite"/>
    </source>
</evidence>
<dbReference type="InterPro" id="IPR025367">
    <property type="entry name" value="DUF4271"/>
</dbReference>
<feature type="compositionally biased region" description="Basic and acidic residues" evidence="1">
    <location>
        <begin position="103"/>
        <end position="115"/>
    </location>
</feature>
<gene>
    <name evidence="4" type="ORF">NIASO_19295</name>
</gene>
<dbReference type="EMBL" id="CP007035">
    <property type="protein sequence ID" value="AHF18042.1"/>
    <property type="molecule type" value="Genomic_DNA"/>
</dbReference>
<feature type="transmembrane region" description="Helical" evidence="2">
    <location>
        <begin position="266"/>
        <end position="289"/>
    </location>
</feature>
<dbReference type="eggNOG" id="ENOG50321UV">
    <property type="taxonomic scope" value="Bacteria"/>
</dbReference>
<feature type="compositionally biased region" description="Basic residues" evidence="1">
    <location>
        <begin position="26"/>
        <end position="45"/>
    </location>
</feature>
<feature type="compositionally biased region" description="Polar residues" evidence="1">
    <location>
        <begin position="66"/>
        <end position="82"/>
    </location>
</feature>
<proteinExistence type="predicted"/>
<evidence type="ECO:0000313" key="4">
    <source>
        <dbReference type="EMBL" id="AHF18042.1"/>
    </source>
</evidence>
<keyword evidence="3" id="KW-0732">Signal</keyword>
<feature type="transmembrane region" description="Helical" evidence="2">
    <location>
        <begin position="448"/>
        <end position="472"/>
    </location>
</feature>
<feature type="transmembrane region" description="Helical" evidence="2">
    <location>
        <begin position="386"/>
        <end position="411"/>
    </location>
</feature>
<keyword evidence="2" id="KW-1133">Transmembrane helix</keyword>
<feature type="transmembrane region" description="Helical" evidence="2">
    <location>
        <begin position="417"/>
        <end position="436"/>
    </location>
</feature>
<dbReference type="STRING" id="929713.NIASO_19295"/>
<keyword evidence="5" id="KW-1185">Reference proteome</keyword>
<organism evidence="4 5">
    <name type="scientific">Niabella soli DSM 19437</name>
    <dbReference type="NCBI Taxonomy" id="929713"/>
    <lineage>
        <taxon>Bacteria</taxon>
        <taxon>Pseudomonadati</taxon>
        <taxon>Bacteroidota</taxon>
        <taxon>Chitinophagia</taxon>
        <taxon>Chitinophagales</taxon>
        <taxon>Chitinophagaceae</taxon>
        <taxon>Niabella</taxon>
    </lineage>
</organism>
<name>W0F4V5_9BACT</name>
<dbReference type="KEGG" id="nso:NIASO_19295"/>
<keyword evidence="2" id="KW-0812">Transmembrane</keyword>
<feature type="signal peptide" evidence="3">
    <location>
        <begin position="1"/>
        <end position="20"/>
    </location>
</feature>
<dbReference type="RefSeq" id="WP_008588308.1">
    <property type="nucleotide sequence ID" value="NZ_CP007035.1"/>
</dbReference>
<evidence type="ECO:0000256" key="3">
    <source>
        <dbReference type="SAM" id="SignalP"/>
    </source>
</evidence>
<feature type="region of interest" description="Disordered" evidence="1">
    <location>
        <begin position="25"/>
        <end position="165"/>
    </location>
</feature>
<feature type="transmembrane region" description="Helical" evidence="2">
    <location>
        <begin position="310"/>
        <end position="334"/>
    </location>
</feature>
<reference evidence="4 5" key="1">
    <citation type="submission" date="2013-12" db="EMBL/GenBank/DDBJ databases">
        <authorList>
            <consortium name="DOE Joint Genome Institute"/>
            <person name="Eisen J."/>
            <person name="Huntemann M."/>
            <person name="Han J."/>
            <person name="Chen A."/>
            <person name="Kyrpides N."/>
            <person name="Mavromatis K."/>
            <person name="Markowitz V."/>
            <person name="Palaniappan K."/>
            <person name="Ivanova N."/>
            <person name="Schaumberg A."/>
            <person name="Pati A."/>
            <person name="Liolios K."/>
            <person name="Nordberg H.P."/>
            <person name="Cantor M.N."/>
            <person name="Hua S.X."/>
            <person name="Woyke T."/>
        </authorList>
    </citation>
    <scope>NUCLEOTIDE SEQUENCE [LARGE SCALE GENOMIC DNA]</scope>
    <source>
        <strain evidence="5">DSM 19437</strain>
    </source>
</reference>
<keyword evidence="2" id="KW-0472">Membrane</keyword>
<protein>
    <recommendedName>
        <fullName evidence="6">DUF4271 domain-containing protein</fullName>
    </recommendedName>
</protein>